<dbReference type="OrthoDB" id="6294589at2"/>
<keyword evidence="2" id="KW-1185">Reference proteome</keyword>
<dbReference type="InterPro" id="IPR046174">
    <property type="entry name" value="DUF6176"/>
</dbReference>
<reference evidence="1 2" key="1">
    <citation type="submission" date="2007-10" db="EMBL/GenBank/DDBJ databases">
        <title>Complete sequence of Shewanella pealeana ATCC 700345.</title>
        <authorList>
            <consortium name="US DOE Joint Genome Institute"/>
            <person name="Copeland A."/>
            <person name="Lucas S."/>
            <person name="Lapidus A."/>
            <person name="Barry K."/>
            <person name="Glavina del Rio T."/>
            <person name="Dalin E."/>
            <person name="Tice H."/>
            <person name="Pitluck S."/>
            <person name="Chertkov O."/>
            <person name="Brettin T."/>
            <person name="Bruce D."/>
            <person name="Detter J.C."/>
            <person name="Han C."/>
            <person name="Schmutz J."/>
            <person name="Larimer F."/>
            <person name="Land M."/>
            <person name="Hauser L."/>
            <person name="Kyrpides N."/>
            <person name="Kim E."/>
            <person name="Zhao J.-S.Z."/>
            <person name="Manno D."/>
            <person name="Hawari J."/>
            <person name="Richardson P."/>
        </authorList>
    </citation>
    <scope>NUCLEOTIDE SEQUENCE [LARGE SCALE GENOMIC DNA]</scope>
    <source>
        <strain evidence="2">ATCC 700345 / ANG-SQ1</strain>
    </source>
</reference>
<gene>
    <name evidence="1" type="ordered locus">Spea_3004</name>
</gene>
<dbReference type="eggNOG" id="ENOG5031VI7">
    <property type="taxonomic scope" value="Bacteria"/>
</dbReference>
<sequence>MESKLLKINLKLGSREKLDVLICYMRENIQFPMSEMEQKGYYWDSVFFESSPEYESIYIVIKSEDFSKIMLDESTLVYTPFREVYEKFRLECWANEPYTDMEPIACFNSSMQFSI</sequence>
<dbReference type="HOGENOM" id="CLU_169693_0_0_6"/>
<accession>A8H6Y4</accession>
<name>A8H6Y4_SHEPA</name>
<dbReference type="EMBL" id="CP000851">
    <property type="protein sequence ID" value="ABV88321.1"/>
    <property type="molecule type" value="Genomic_DNA"/>
</dbReference>
<organism evidence="1 2">
    <name type="scientific">Shewanella pealeana (strain ATCC 700345 / ANG-SQ1)</name>
    <dbReference type="NCBI Taxonomy" id="398579"/>
    <lineage>
        <taxon>Bacteria</taxon>
        <taxon>Pseudomonadati</taxon>
        <taxon>Pseudomonadota</taxon>
        <taxon>Gammaproteobacteria</taxon>
        <taxon>Alteromonadales</taxon>
        <taxon>Shewanellaceae</taxon>
        <taxon>Shewanella</taxon>
    </lineage>
</organism>
<dbReference type="KEGG" id="spl:Spea_3004"/>
<evidence type="ECO:0000313" key="2">
    <source>
        <dbReference type="Proteomes" id="UP000002608"/>
    </source>
</evidence>
<proteinExistence type="predicted"/>
<protein>
    <submittedName>
        <fullName evidence="1">Uncharacterized protein</fullName>
    </submittedName>
</protein>
<dbReference type="Pfam" id="PF19673">
    <property type="entry name" value="DUF6176"/>
    <property type="match status" value="1"/>
</dbReference>
<dbReference type="Proteomes" id="UP000002608">
    <property type="component" value="Chromosome"/>
</dbReference>
<dbReference type="AlphaFoldDB" id="A8H6Y4"/>
<evidence type="ECO:0000313" key="1">
    <source>
        <dbReference type="EMBL" id="ABV88321.1"/>
    </source>
</evidence>
<dbReference type="RefSeq" id="WP_012156225.1">
    <property type="nucleotide sequence ID" value="NC_009901.1"/>
</dbReference>